<evidence type="ECO:0000313" key="6">
    <source>
        <dbReference type="Proteomes" id="UP000663699"/>
    </source>
</evidence>
<dbReference type="InterPro" id="IPR040520">
    <property type="entry name" value="Importin_rep_3"/>
</dbReference>
<sequence length="949" mass="109785">MAENVQIAELVKRLYSPQNSGNAKLIDETHKLLQKLQTSDRSIEYANICMKNPDLNVQFFGALTFYVKISSDWTSMVEGEVVSLLYDLLNWVKIYINGPVIVIKKLISSLSIFALKTAPMLWNRPICCIMMLLKSDEKIELADIITMLEIDQVLSLNSKQKRVLVLFSLFFLEEIEKSDVLPLQLHQVVQDSSKDIGFLLKDCFEMSKNSNENIELICDAIRCFQHFIVCYFVKTGVLIVFSASDDIFESVVSCLLYKETFLLLSGKLMNGIQEIIWDYWKNIDFMKNFHENNGFDQYVIMLSRLIISLCEANIEPIFYHLDNENSKIFIEIMLNLLGLPVFAVFQEDISILTLEFFTLFIEMFIDPSYQEKITRDIIIYGKDIAEKVLEKCLIKLKWPPSNLLKDWPKDICDKFVVYRKDIGDLLEIIFSFLQARLIEKLADLLEQSLIEPLNWENIEAIIFSLTYISEIYPEEHSESDKYLLRIFDSSFFSALSLSSPALVKHTALKFSGSYGTFIKRYPSDLELSYISSKSIYKLFSDCRSLITKELSTFLYVFKTMSDTLTFSFDVKQKIFAAISCVIQSLPDDEQMEPLDILIQKIIEDLRLAQSLKFEDFDKSTQLALSCANCLVSIGKSMTSSHLVDADNFDKHISNSTDLTNKIILQQRLMEIFIIIEEICNCSEDAIQSICDVLKSGFLEYFFGSFLKIEIIICYLFERFKLYGYSCLISSVSYLVVHKKSFNITDDSGILKSTLYEFVSLFILFLKKNEISDAPDVFHEFFDFLKIYVYHNIDIFVNIQPSGVFDTLMTLIINSLSSEDNLIQKDAINFLIDFVVFSPNNEDERNLVLNVLLGYGIFIVREVVINIGGKSSKNFLVYFSDLLYKLSLKIPQNTRDWLLEVMNEEGFPSSNLNRAYKIDFINRFLRIRSPQKAKELIKEFWLRSQNMESV</sequence>
<dbReference type="PANTHER" id="PTHR12363">
    <property type="entry name" value="TRANSPORTIN 3 AND IMPORTIN 13"/>
    <property type="match status" value="1"/>
</dbReference>
<dbReference type="GO" id="GO:0005737">
    <property type="term" value="C:cytoplasm"/>
    <property type="evidence" value="ECO:0007669"/>
    <property type="project" value="TreeGrafter"/>
</dbReference>
<dbReference type="GO" id="GO:0005634">
    <property type="term" value="C:nucleus"/>
    <property type="evidence" value="ECO:0007669"/>
    <property type="project" value="UniProtKB-SubCell"/>
</dbReference>
<dbReference type="GO" id="GO:0006606">
    <property type="term" value="P:protein import into nucleus"/>
    <property type="evidence" value="ECO:0007669"/>
    <property type="project" value="TreeGrafter"/>
</dbReference>
<dbReference type="Proteomes" id="UP000663699">
    <property type="component" value="Chromosome 14"/>
</dbReference>
<dbReference type="InterPro" id="IPR011989">
    <property type="entry name" value="ARM-like"/>
</dbReference>
<dbReference type="SUPFAM" id="SSF48371">
    <property type="entry name" value="ARM repeat"/>
    <property type="match status" value="1"/>
</dbReference>
<reference evidence="5" key="1">
    <citation type="submission" date="2020-06" db="EMBL/GenBank/DDBJ databases">
        <title>Genomes of multiple members of Pneumocystis genus reveal paths to human pathogen Pneumocystis jirovecii.</title>
        <authorList>
            <person name="Cisse O.H."/>
            <person name="Ma L."/>
            <person name="Dekker J."/>
            <person name="Khil P."/>
            <person name="Jo J."/>
            <person name="Brenchley J."/>
            <person name="Blair R."/>
            <person name="Pahar B."/>
            <person name="Chabe M."/>
            <person name="Van Rompay K.A."/>
            <person name="Keesler R."/>
            <person name="Sukura A."/>
            <person name="Hirsch V."/>
            <person name="Kutty G."/>
            <person name="Liu Y."/>
            <person name="Peng L."/>
            <person name="Chen J."/>
            <person name="Song J."/>
            <person name="Weissenbacher-Lang C."/>
            <person name="Xu J."/>
            <person name="Upham N.S."/>
            <person name="Stajich J.E."/>
            <person name="Cuomo C.A."/>
            <person name="Cushion M.T."/>
            <person name="Kovacs J.A."/>
        </authorList>
    </citation>
    <scope>NUCLEOTIDE SEQUENCE</scope>
    <source>
        <strain evidence="5">2A</strain>
    </source>
</reference>
<organism evidence="5 6">
    <name type="scientific">Pneumocystis wakefieldiae</name>
    <dbReference type="NCBI Taxonomy" id="38082"/>
    <lineage>
        <taxon>Eukaryota</taxon>
        <taxon>Fungi</taxon>
        <taxon>Dikarya</taxon>
        <taxon>Ascomycota</taxon>
        <taxon>Taphrinomycotina</taxon>
        <taxon>Pneumocystomycetes</taxon>
        <taxon>Pneumocystaceae</taxon>
        <taxon>Pneumocystis</taxon>
    </lineage>
</organism>
<evidence type="ECO:0000313" key="5">
    <source>
        <dbReference type="EMBL" id="QSL66785.1"/>
    </source>
</evidence>
<proteinExistence type="inferred from homology"/>
<comment type="similarity">
    <text evidence="2">Belongs to the importin beta family.</text>
</comment>
<evidence type="ECO:0000256" key="1">
    <source>
        <dbReference type="ARBA" id="ARBA00004123"/>
    </source>
</evidence>
<dbReference type="AlphaFoldDB" id="A0A899G2E2"/>
<dbReference type="Pfam" id="PF18806">
    <property type="entry name" value="Importin_rep_3"/>
    <property type="match status" value="1"/>
</dbReference>
<dbReference type="Gene3D" id="1.25.10.10">
    <property type="entry name" value="Leucine-rich Repeat Variant"/>
    <property type="match status" value="1"/>
</dbReference>
<evidence type="ECO:0000256" key="4">
    <source>
        <dbReference type="ARBA" id="ARBA00023242"/>
    </source>
</evidence>
<dbReference type="OrthoDB" id="2016913at2759"/>
<gene>
    <name evidence="5" type="ORF">MERGE_001171</name>
</gene>
<dbReference type="InterPro" id="IPR051345">
    <property type="entry name" value="Importin_beta-like_NTR"/>
</dbReference>
<dbReference type="EMBL" id="CP054545">
    <property type="protein sequence ID" value="QSL66785.1"/>
    <property type="molecule type" value="Genomic_DNA"/>
</dbReference>
<evidence type="ECO:0000256" key="3">
    <source>
        <dbReference type="ARBA" id="ARBA00022448"/>
    </source>
</evidence>
<name>A0A899G2E2_9ASCO</name>
<keyword evidence="4" id="KW-0539">Nucleus</keyword>
<dbReference type="InterPro" id="IPR016024">
    <property type="entry name" value="ARM-type_fold"/>
</dbReference>
<accession>A0A899G2E2</accession>
<evidence type="ECO:0000256" key="2">
    <source>
        <dbReference type="ARBA" id="ARBA00007991"/>
    </source>
</evidence>
<keyword evidence="3" id="KW-0813">Transport</keyword>
<evidence type="ECO:0008006" key="7">
    <source>
        <dbReference type="Google" id="ProtNLM"/>
    </source>
</evidence>
<dbReference type="PANTHER" id="PTHR12363:SF33">
    <property type="entry name" value="IMPORTIN-13"/>
    <property type="match status" value="1"/>
</dbReference>
<keyword evidence="6" id="KW-1185">Reference proteome</keyword>
<protein>
    <recommendedName>
        <fullName evidence="7">Exportin-1/Importin-beta-like domain-containing protein</fullName>
    </recommendedName>
</protein>
<comment type="subcellular location">
    <subcellularLocation>
        <location evidence="1">Nucleus</location>
    </subcellularLocation>
</comment>